<proteinExistence type="predicted"/>
<dbReference type="GO" id="GO:0044877">
    <property type="term" value="F:protein-containing complex binding"/>
    <property type="evidence" value="ECO:0007669"/>
    <property type="project" value="TreeGrafter"/>
</dbReference>
<dbReference type="AlphaFoldDB" id="A0A031JV36"/>
<dbReference type="EMBL" id="JFYZ01000015">
    <property type="protein sequence ID" value="EZP80795.1"/>
    <property type="molecule type" value="Genomic_DNA"/>
</dbReference>
<accession>A0A031JV36</accession>
<dbReference type="InterPro" id="IPR016040">
    <property type="entry name" value="NAD(P)-bd_dom"/>
</dbReference>
<dbReference type="SUPFAM" id="SSF51735">
    <property type="entry name" value="NAD(P)-binding Rossmann-fold domains"/>
    <property type="match status" value="1"/>
</dbReference>
<feature type="domain" description="NAD(P)-binding" evidence="1">
    <location>
        <begin position="15"/>
        <end position="154"/>
    </location>
</feature>
<protein>
    <submittedName>
        <fullName evidence="2">NADH dehydrogenase</fullName>
    </submittedName>
</protein>
<dbReference type="InterPro" id="IPR036291">
    <property type="entry name" value="NAD(P)-bd_dom_sf"/>
</dbReference>
<dbReference type="PANTHER" id="PTHR12126">
    <property type="entry name" value="NADH-UBIQUINONE OXIDOREDUCTASE 39 KDA SUBUNIT-RELATED"/>
    <property type="match status" value="1"/>
</dbReference>
<dbReference type="CDD" id="cd05271">
    <property type="entry name" value="NDUFA9_like_SDR_a"/>
    <property type="match status" value="1"/>
</dbReference>
<comment type="caution">
    <text evidence="2">The sequence shown here is derived from an EMBL/GenBank/DDBJ whole genome shotgun (WGS) entry which is preliminary data.</text>
</comment>
<dbReference type="RefSeq" id="WP_008830800.1">
    <property type="nucleotide sequence ID" value="NZ_JFYZ01000015.1"/>
</dbReference>
<dbReference type="eggNOG" id="COG0702">
    <property type="taxonomic scope" value="Bacteria"/>
</dbReference>
<evidence type="ECO:0000313" key="3">
    <source>
        <dbReference type="Proteomes" id="UP000024329"/>
    </source>
</evidence>
<dbReference type="STRING" id="158500.BES08_11345"/>
<evidence type="ECO:0000313" key="2">
    <source>
        <dbReference type="EMBL" id="EZP80795.1"/>
    </source>
</evidence>
<organism evidence="2 3">
    <name type="scientific">Novosphingobium resinovorum</name>
    <dbReference type="NCBI Taxonomy" id="158500"/>
    <lineage>
        <taxon>Bacteria</taxon>
        <taxon>Pseudomonadati</taxon>
        <taxon>Pseudomonadota</taxon>
        <taxon>Alphaproteobacteria</taxon>
        <taxon>Sphingomonadales</taxon>
        <taxon>Sphingomonadaceae</taxon>
        <taxon>Novosphingobium</taxon>
    </lineage>
</organism>
<evidence type="ECO:0000259" key="1">
    <source>
        <dbReference type="Pfam" id="PF13460"/>
    </source>
</evidence>
<sequence length="317" mass="32353">MTTDPLSGKIVTILGGSGFVGRHLAQELLARGARLRIASRHPKKAFAIKPLGNLGQVQFAGVDVTKADTVAAVLAGSDAVVNLVGAFAGNLDALQGKGTGDIAAAAKAAGAAAFVHVSAIGADAGSEVAYARTKAEGEAAVLAAFPTATIVRPSLMFGPDDNFVNMFGELISRLPALPVFAPEAKLQPVFVDDVAVAIANALGRADAQGKTFELAGPEVVTMLELNERIAKAQGRSRAFAQLPDAVSGLIAAATGWLPGAPITTDQFKLLQAGSVASGSAPGIGGLGVTPRPLGLFLDRWMVRFRKHGRFGAKTANA</sequence>
<dbReference type="Gene3D" id="3.40.50.720">
    <property type="entry name" value="NAD(P)-binding Rossmann-like Domain"/>
    <property type="match status" value="1"/>
</dbReference>
<dbReference type="PATRIC" id="fig|158500.4.peg.3280"/>
<dbReference type="PANTHER" id="PTHR12126:SF11">
    <property type="entry name" value="NADH DEHYDROGENASE [UBIQUINONE] 1 ALPHA SUBCOMPLEX SUBUNIT 9, MITOCHONDRIAL"/>
    <property type="match status" value="1"/>
</dbReference>
<dbReference type="Pfam" id="PF13460">
    <property type="entry name" value="NAD_binding_10"/>
    <property type="match status" value="1"/>
</dbReference>
<dbReference type="InterPro" id="IPR051207">
    <property type="entry name" value="ComplexI_NDUFA9_subunit"/>
</dbReference>
<gene>
    <name evidence="2" type="ORF">BV97_03214</name>
</gene>
<dbReference type="Proteomes" id="UP000024329">
    <property type="component" value="Unassembled WGS sequence"/>
</dbReference>
<name>A0A031JV36_9SPHN</name>
<reference evidence="2 3" key="1">
    <citation type="submission" date="2014-03" db="EMBL/GenBank/DDBJ databases">
        <title>Whole genome sequence of Novosphingobium resinovorum KF1.</title>
        <authorList>
            <person name="Gan H.M."/>
            <person name="Gan H.Y."/>
            <person name="Chew T.H."/>
            <person name="Savka M.A."/>
        </authorList>
    </citation>
    <scope>NUCLEOTIDE SEQUENCE [LARGE SCALE GENOMIC DNA]</scope>
    <source>
        <strain evidence="2 3">KF1</strain>
    </source>
</reference>